<dbReference type="Proteomes" id="UP000011864">
    <property type="component" value="Chromosome"/>
</dbReference>
<evidence type="ECO:0000256" key="9">
    <source>
        <dbReference type="ARBA" id="ARBA00023235"/>
    </source>
</evidence>
<feature type="domain" description="Alpha-D-phosphohexomutase alpha/beta/alpha" evidence="11">
    <location>
        <begin position="2"/>
        <end position="33"/>
    </location>
</feature>
<dbReference type="KEGG" id="gps:C427_1040"/>
<dbReference type="Pfam" id="PF02880">
    <property type="entry name" value="PGM_PMM_III"/>
    <property type="match status" value="1"/>
</dbReference>
<gene>
    <name evidence="14" type="ORF">C427_1040</name>
</gene>
<organism evidence="14 15">
    <name type="scientific">Paraglaciecola psychrophila 170</name>
    <dbReference type="NCBI Taxonomy" id="1129794"/>
    <lineage>
        <taxon>Bacteria</taxon>
        <taxon>Pseudomonadati</taxon>
        <taxon>Pseudomonadota</taxon>
        <taxon>Gammaproteobacteria</taxon>
        <taxon>Alteromonadales</taxon>
        <taxon>Alteromonadaceae</taxon>
        <taxon>Paraglaciecola</taxon>
    </lineage>
</organism>
<evidence type="ECO:0000259" key="12">
    <source>
        <dbReference type="Pfam" id="PF02879"/>
    </source>
</evidence>
<sequence length="235" mass="26176">MDGGIEITASHNPIDYNGMKLVKKDSKPVSGDTRLFAIRDLAQIYSDQEVTKGWPLIIQPPLLQNKFLAGGCSVDTKDAIEAALISNNMSIEFIKVHHQPVGTLPHDIPNPLLPENRANTAKAVIAHQASIDIAWDGDFDRYFFDEKGEFVEGYYIVGLLTETFLDKDPGAKIIFEPRVYWNTQDIFETARGVPIKNKAGHEFIKERMRADDAVYGGEIVQSDDYGLSSSMSQLT</sequence>
<evidence type="ECO:0000259" key="11">
    <source>
        <dbReference type="Pfam" id="PF02878"/>
    </source>
</evidence>
<dbReference type="GO" id="GO:0005975">
    <property type="term" value="P:carbohydrate metabolic process"/>
    <property type="evidence" value="ECO:0007669"/>
    <property type="project" value="InterPro"/>
</dbReference>
<dbReference type="EC" id="5.4.2.8" evidence="5"/>
<evidence type="ECO:0000256" key="10">
    <source>
        <dbReference type="RuleBase" id="RU004326"/>
    </source>
</evidence>
<evidence type="ECO:0000256" key="4">
    <source>
        <dbReference type="ARBA" id="ARBA00010231"/>
    </source>
</evidence>
<dbReference type="InterPro" id="IPR016066">
    <property type="entry name" value="A-D-PHexomutase_CS"/>
</dbReference>
<evidence type="ECO:0000256" key="2">
    <source>
        <dbReference type="ARBA" id="ARBA00001946"/>
    </source>
</evidence>
<comment type="pathway">
    <text evidence="3">Nucleotide-sugar biosynthesis; GDP-alpha-D-mannose biosynthesis; alpha-D-mannose 1-phosphate from D-fructose 6-phosphate: step 2/2.</text>
</comment>
<keyword evidence="9" id="KW-0413">Isomerase</keyword>
<name>M4RLV6_9ALTE</name>
<dbReference type="InterPro" id="IPR005846">
    <property type="entry name" value="A-D-PHexomutase_a/b/a-III"/>
</dbReference>
<dbReference type="EMBL" id="CP003837">
    <property type="protein sequence ID" value="AGH43149.1"/>
    <property type="molecule type" value="Genomic_DNA"/>
</dbReference>
<evidence type="ECO:0000256" key="1">
    <source>
        <dbReference type="ARBA" id="ARBA00000586"/>
    </source>
</evidence>
<evidence type="ECO:0000259" key="13">
    <source>
        <dbReference type="Pfam" id="PF02880"/>
    </source>
</evidence>
<dbReference type="InterPro" id="IPR005841">
    <property type="entry name" value="Alpha-D-phosphohexomutase_SF"/>
</dbReference>
<accession>M4RLV6</accession>
<evidence type="ECO:0000313" key="15">
    <source>
        <dbReference type="Proteomes" id="UP000011864"/>
    </source>
</evidence>
<dbReference type="GO" id="GO:0004615">
    <property type="term" value="F:phosphomannomutase activity"/>
    <property type="evidence" value="ECO:0007669"/>
    <property type="project" value="UniProtKB-EC"/>
</dbReference>
<reference evidence="14 15" key="1">
    <citation type="journal article" date="2013" name="Genome Announc.">
        <title>Complete Genome Sequence of Glaciecola psychrophila Strain 170T.</title>
        <authorList>
            <person name="Yin J."/>
            <person name="Chen J."/>
            <person name="Liu G."/>
            <person name="Yu Y."/>
            <person name="Song L."/>
            <person name="Wang X."/>
            <person name="Qu X."/>
        </authorList>
    </citation>
    <scope>NUCLEOTIDE SEQUENCE [LARGE SCALE GENOMIC DNA]</scope>
    <source>
        <strain evidence="14 15">170</strain>
    </source>
</reference>
<feature type="domain" description="Alpha-D-phosphohexomutase alpha/beta/alpha" evidence="12">
    <location>
        <begin position="87"/>
        <end position="144"/>
    </location>
</feature>
<dbReference type="SUPFAM" id="SSF53738">
    <property type="entry name" value="Phosphoglucomutase, first 3 domains"/>
    <property type="match status" value="3"/>
</dbReference>
<dbReference type="Pfam" id="PF02878">
    <property type="entry name" value="PGM_PMM_I"/>
    <property type="match status" value="1"/>
</dbReference>
<evidence type="ECO:0000256" key="3">
    <source>
        <dbReference type="ARBA" id="ARBA00004699"/>
    </source>
</evidence>
<proteinExistence type="inferred from homology"/>
<evidence type="ECO:0000256" key="6">
    <source>
        <dbReference type="ARBA" id="ARBA00022553"/>
    </source>
</evidence>
<evidence type="ECO:0000256" key="5">
    <source>
        <dbReference type="ARBA" id="ARBA00012730"/>
    </source>
</evidence>
<comment type="catalytic activity">
    <reaction evidence="1">
        <text>alpha-D-mannose 1-phosphate = D-mannose 6-phosphate</text>
        <dbReference type="Rhea" id="RHEA:11140"/>
        <dbReference type="ChEBI" id="CHEBI:58409"/>
        <dbReference type="ChEBI" id="CHEBI:58735"/>
        <dbReference type="EC" id="5.4.2.8"/>
    </reaction>
</comment>
<keyword evidence="15" id="KW-1185">Reference proteome</keyword>
<dbReference type="InterPro" id="IPR005845">
    <property type="entry name" value="A-D-PHexomutase_a/b/a-II"/>
</dbReference>
<dbReference type="InterPro" id="IPR005844">
    <property type="entry name" value="A-D-PHexomutase_a/b/a-I"/>
</dbReference>
<dbReference type="Pfam" id="PF02879">
    <property type="entry name" value="PGM_PMM_II"/>
    <property type="match status" value="1"/>
</dbReference>
<dbReference type="GO" id="GO:0000287">
    <property type="term" value="F:magnesium ion binding"/>
    <property type="evidence" value="ECO:0007669"/>
    <property type="project" value="InterPro"/>
</dbReference>
<dbReference type="PROSITE" id="PS00710">
    <property type="entry name" value="PGM_PMM"/>
    <property type="match status" value="1"/>
</dbReference>
<evidence type="ECO:0000313" key="14">
    <source>
        <dbReference type="EMBL" id="AGH43149.1"/>
    </source>
</evidence>
<dbReference type="PATRIC" id="fig|1129794.4.peg.1028"/>
<keyword evidence="8 10" id="KW-0460">Magnesium</keyword>
<dbReference type="Gene3D" id="3.40.120.10">
    <property type="entry name" value="Alpha-D-Glucose-1,6-Bisphosphate, subunit A, domain 3"/>
    <property type="match status" value="3"/>
</dbReference>
<dbReference type="PRINTS" id="PR00509">
    <property type="entry name" value="PGMPMM"/>
</dbReference>
<dbReference type="eggNOG" id="COG1109">
    <property type="taxonomic scope" value="Bacteria"/>
</dbReference>
<evidence type="ECO:0000256" key="8">
    <source>
        <dbReference type="ARBA" id="ARBA00022842"/>
    </source>
</evidence>
<dbReference type="HOGENOM" id="CLU_1179323_0_0_6"/>
<evidence type="ECO:0000256" key="7">
    <source>
        <dbReference type="ARBA" id="ARBA00022723"/>
    </source>
</evidence>
<keyword evidence="6" id="KW-0597">Phosphoprotein</keyword>
<keyword evidence="7 10" id="KW-0479">Metal-binding</keyword>
<comment type="similarity">
    <text evidence="4 10">Belongs to the phosphohexose mutase family.</text>
</comment>
<dbReference type="InterPro" id="IPR016055">
    <property type="entry name" value="A-D-PHexomutase_a/b/a-I/II/III"/>
</dbReference>
<dbReference type="STRING" id="1129794.C427_1040"/>
<feature type="domain" description="Alpha-D-phosphohexomutase alpha/beta/alpha" evidence="13">
    <location>
        <begin position="153"/>
        <end position="218"/>
    </location>
</feature>
<protein>
    <recommendedName>
        <fullName evidence="5">phosphomannomutase</fullName>
        <ecNumber evidence="5">5.4.2.8</ecNumber>
    </recommendedName>
</protein>
<dbReference type="PANTHER" id="PTHR43771:SF1">
    <property type="entry name" value="PHOSPHOMANNOMUTASE"/>
    <property type="match status" value="1"/>
</dbReference>
<dbReference type="AlphaFoldDB" id="M4RLV6"/>
<comment type="cofactor">
    <cofactor evidence="2">
        <name>Mg(2+)</name>
        <dbReference type="ChEBI" id="CHEBI:18420"/>
    </cofactor>
</comment>
<dbReference type="PANTHER" id="PTHR43771">
    <property type="entry name" value="PHOSPHOMANNOMUTASE"/>
    <property type="match status" value="1"/>
</dbReference>